<sequence>MDVAAAEHSLLLQRLVFDGCIGAFDGEICRRPYHRNCGCALHRSSSGGTCRRGGSLKVISFRTRVASAETEKLKEMASKVAEASWLLCLLEGCISAFDSEIKRRPYHRNCSCALHKTQRSSRGHARPCAAAKVSYPLGSNAFKPLRLAYSAPPAAARCSLPES</sequence>
<comment type="caution">
    <text evidence="1">The sequence shown here is derived from an EMBL/GenBank/DDBJ whole genome shotgun (WGS) entry which is preliminary data.</text>
</comment>
<evidence type="ECO:0000313" key="2">
    <source>
        <dbReference type="Proteomes" id="UP000734854"/>
    </source>
</evidence>
<gene>
    <name evidence="1" type="ORF">ZIOFF_053788</name>
</gene>
<organism evidence="1 2">
    <name type="scientific">Zingiber officinale</name>
    <name type="common">Ginger</name>
    <name type="synonym">Amomum zingiber</name>
    <dbReference type="NCBI Taxonomy" id="94328"/>
    <lineage>
        <taxon>Eukaryota</taxon>
        <taxon>Viridiplantae</taxon>
        <taxon>Streptophyta</taxon>
        <taxon>Embryophyta</taxon>
        <taxon>Tracheophyta</taxon>
        <taxon>Spermatophyta</taxon>
        <taxon>Magnoliopsida</taxon>
        <taxon>Liliopsida</taxon>
        <taxon>Zingiberales</taxon>
        <taxon>Zingiberaceae</taxon>
        <taxon>Zingiber</taxon>
    </lineage>
</organism>
<dbReference type="AlphaFoldDB" id="A0A8J5KNV7"/>
<accession>A0A8J5KNV7</accession>
<keyword evidence="2" id="KW-1185">Reference proteome</keyword>
<evidence type="ECO:0000313" key="1">
    <source>
        <dbReference type="EMBL" id="KAG6485254.1"/>
    </source>
</evidence>
<reference evidence="1 2" key="1">
    <citation type="submission" date="2020-08" db="EMBL/GenBank/DDBJ databases">
        <title>Plant Genome Project.</title>
        <authorList>
            <person name="Zhang R.-G."/>
        </authorList>
    </citation>
    <scope>NUCLEOTIDE SEQUENCE [LARGE SCALE GENOMIC DNA]</scope>
    <source>
        <tissue evidence="1">Rhizome</tissue>
    </source>
</reference>
<dbReference type="PANTHER" id="PTHR35121">
    <property type="entry name" value="HOMEODOMAIN PROTEIN 8, PUTATIVE-RELATED"/>
    <property type="match status" value="1"/>
</dbReference>
<name>A0A8J5KNV7_ZINOF</name>
<proteinExistence type="predicted"/>
<dbReference type="PANTHER" id="PTHR35121:SF2">
    <property type="entry name" value="SWIM-TYPE DOMAIN-CONTAINING PROTEIN"/>
    <property type="match status" value="1"/>
</dbReference>
<dbReference type="EMBL" id="JACMSC010000015">
    <property type="protein sequence ID" value="KAG6485254.1"/>
    <property type="molecule type" value="Genomic_DNA"/>
</dbReference>
<protein>
    <submittedName>
        <fullName evidence="1">Uncharacterized protein</fullName>
    </submittedName>
</protein>
<dbReference type="Proteomes" id="UP000734854">
    <property type="component" value="Unassembled WGS sequence"/>
</dbReference>